<dbReference type="Proteomes" id="UP000466966">
    <property type="component" value="Unassembled WGS sequence"/>
</dbReference>
<dbReference type="PANTHER" id="PTHR43265">
    <property type="entry name" value="ESTERASE ESTD"/>
    <property type="match status" value="1"/>
</dbReference>
<dbReference type="GO" id="GO:0004252">
    <property type="term" value="F:serine-type endopeptidase activity"/>
    <property type="evidence" value="ECO:0007669"/>
    <property type="project" value="InterPro"/>
</dbReference>
<sequence>MSALGNPTIQLPVSSLLSGAVVEHYHRPEKWLWQIVSSMIPIEVRVRAGAVQLAGTLCLPAHGEPRATAILLPGSGHHDRDETIGIHKPFAVIAEHLAAAGIGSLRFDGRGIGRSGGSTDSVDFASKVEDALAARRWLVDERGMAEARLLFIGHSEGGLVGAAAAAEKPTPLAMLAGPAQPIAATLHFIAEAESQAAGASDRQIAHERAMNTAAFALAARPGNPPRQELVELICSHLAAWPDVGDSLTDADRDAAAEAMADTLLAPDFRSLLQQSPADYLRSLTCPVLAMFGERDCQVSADANLSTFRQATAANPRASAIVLPAHNHLFQVAVTGQIDEYETLGAAPSAVALDALTDWVQDVFR</sequence>
<dbReference type="PANTHER" id="PTHR43265:SF1">
    <property type="entry name" value="ESTERASE ESTD"/>
    <property type="match status" value="1"/>
</dbReference>
<evidence type="ECO:0000259" key="2">
    <source>
        <dbReference type="Pfam" id="PF12146"/>
    </source>
</evidence>
<evidence type="ECO:0000313" key="3">
    <source>
        <dbReference type="EMBL" id="MXO73581.1"/>
    </source>
</evidence>
<reference evidence="3 4" key="1">
    <citation type="submission" date="2019-12" db="EMBL/GenBank/DDBJ databases">
        <title>Genomic-based taxomic classification of the family Erythrobacteraceae.</title>
        <authorList>
            <person name="Xu L."/>
        </authorList>
    </citation>
    <scope>NUCLEOTIDE SEQUENCE [LARGE SCALE GENOMIC DNA]</scope>
    <source>
        <strain evidence="3 4">M0322</strain>
    </source>
</reference>
<name>A0A844Z3P5_9SPHN</name>
<accession>A0A844Z3P5</accession>
<dbReference type="GO" id="GO:0006508">
    <property type="term" value="P:proteolysis"/>
    <property type="evidence" value="ECO:0007669"/>
    <property type="project" value="InterPro"/>
</dbReference>
<dbReference type="Pfam" id="PF12146">
    <property type="entry name" value="Hydrolase_4"/>
    <property type="match status" value="1"/>
</dbReference>
<evidence type="ECO:0000313" key="4">
    <source>
        <dbReference type="Proteomes" id="UP000466966"/>
    </source>
</evidence>
<comment type="caution">
    <text evidence="3">The sequence shown here is derived from an EMBL/GenBank/DDBJ whole genome shotgun (WGS) entry which is preliminary data.</text>
</comment>
<feature type="domain" description="Serine aminopeptidase S33" evidence="2">
    <location>
        <begin position="90"/>
        <end position="186"/>
    </location>
</feature>
<dbReference type="InterPro" id="IPR002471">
    <property type="entry name" value="Pept_S9_AS"/>
</dbReference>
<dbReference type="AlphaFoldDB" id="A0A844Z3P5"/>
<keyword evidence="1 3" id="KW-0378">Hydrolase</keyword>
<dbReference type="PROSITE" id="PS00708">
    <property type="entry name" value="PRO_ENDOPEP_SER"/>
    <property type="match status" value="1"/>
</dbReference>
<dbReference type="Gene3D" id="3.40.50.1820">
    <property type="entry name" value="alpha/beta hydrolase"/>
    <property type="match status" value="1"/>
</dbReference>
<dbReference type="InterPro" id="IPR022742">
    <property type="entry name" value="Hydrolase_4"/>
</dbReference>
<keyword evidence="4" id="KW-1185">Reference proteome</keyword>
<dbReference type="InterPro" id="IPR029058">
    <property type="entry name" value="AB_hydrolase_fold"/>
</dbReference>
<protein>
    <submittedName>
        <fullName evidence="3">Alpha/beta fold hydrolase</fullName>
    </submittedName>
</protein>
<dbReference type="SUPFAM" id="SSF53474">
    <property type="entry name" value="alpha/beta-Hydrolases"/>
    <property type="match status" value="1"/>
</dbReference>
<dbReference type="InterPro" id="IPR053145">
    <property type="entry name" value="AB_hydrolase_Est10"/>
</dbReference>
<dbReference type="RefSeq" id="WP_160773510.1">
    <property type="nucleotide sequence ID" value="NZ_WTYV01000017.1"/>
</dbReference>
<dbReference type="OrthoDB" id="9809549at2"/>
<proteinExistence type="predicted"/>
<dbReference type="EMBL" id="WTYV01000017">
    <property type="protein sequence ID" value="MXO73581.1"/>
    <property type="molecule type" value="Genomic_DNA"/>
</dbReference>
<gene>
    <name evidence="3" type="ORF">GRI99_18365</name>
</gene>
<evidence type="ECO:0000256" key="1">
    <source>
        <dbReference type="ARBA" id="ARBA00022801"/>
    </source>
</evidence>
<dbReference type="GO" id="GO:0052689">
    <property type="term" value="F:carboxylic ester hydrolase activity"/>
    <property type="evidence" value="ECO:0007669"/>
    <property type="project" value="TreeGrafter"/>
</dbReference>
<organism evidence="3 4">
    <name type="scientific">Alteraurantiacibacter buctensis</name>
    <dbReference type="NCBI Taxonomy" id="1503981"/>
    <lineage>
        <taxon>Bacteria</taxon>
        <taxon>Pseudomonadati</taxon>
        <taxon>Pseudomonadota</taxon>
        <taxon>Alphaproteobacteria</taxon>
        <taxon>Sphingomonadales</taxon>
        <taxon>Erythrobacteraceae</taxon>
        <taxon>Alteraurantiacibacter</taxon>
    </lineage>
</organism>